<dbReference type="Proteomes" id="UP000323565">
    <property type="component" value="Chromosome"/>
</dbReference>
<gene>
    <name evidence="2" type="ORF">FV141_11555</name>
</gene>
<protein>
    <recommendedName>
        <fullName evidence="4">DUF3592 domain-containing protein</fullName>
    </recommendedName>
</protein>
<evidence type="ECO:0000313" key="3">
    <source>
        <dbReference type="Proteomes" id="UP000323565"/>
    </source>
</evidence>
<accession>A0ABX5ZAT2</accession>
<evidence type="ECO:0000313" key="2">
    <source>
        <dbReference type="EMBL" id="QEH94091.1"/>
    </source>
</evidence>
<reference evidence="2 3" key="1">
    <citation type="submission" date="2019-08" db="EMBL/GenBank/DDBJ databases">
        <title>Dermacoccus abyssi strain HZAU 226, whole genome Nanopore sequencing project.</title>
        <authorList>
            <person name="Guo A."/>
            <person name="Zhang X."/>
            <person name="Ruan Y."/>
            <person name="Liu W."/>
            <person name="Chen Q."/>
            <person name="Gu L."/>
        </authorList>
    </citation>
    <scope>NUCLEOTIDE SEQUENCE [LARGE SCALE GENOMIC DNA]</scope>
    <source>
        <strain evidence="2 3">HZAU 226</strain>
    </source>
</reference>
<keyword evidence="1" id="KW-0472">Membrane</keyword>
<keyword evidence="3" id="KW-1185">Reference proteome</keyword>
<proteinExistence type="predicted"/>
<sequence length="169" mass="18336">MSSHRPTGRHHASAGTTLQSLSVARSLGHGLFYAVMAVVVLVLVAIGCINIAERDRPTYWGTFTETNTTCDGFGRSRNCDSVGVWRSDDGTMAFTDIALDGTADPGENVRASYRPGGAMGDDSNYIVHEPFFIPGVEYWLPWVLALVCGASAWRQHRAWSSPTNARDGD</sequence>
<organism evidence="2 3">
    <name type="scientific">Dermacoccus abyssi</name>
    <dbReference type="NCBI Taxonomy" id="322596"/>
    <lineage>
        <taxon>Bacteria</taxon>
        <taxon>Bacillati</taxon>
        <taxon>Actinomycetota</taxon>
        <taxon>Actinomycetes</taxon>
        <taxon>Micrococcales</taxon>
        <taxon>Dermacoccaceae</taxon>
        <taxon>Dermacoccus</taxon>
    </lineage>
</organism>
<keyword evidence="1" id="KW-0812">Transmembrane</keyword>
<evidence type="ECO:0008006" key="4">
    <source>
        <dbReference type="Google" id="ProtNLM"/>
    </source>
</evidence>
<dbReference type="EMBL" id="CP043031">
    <property type="protein sequence ID" value="QEH94091.1"/>
    <property type="molecule type" value="Genomic_DNA"/>
</dbReference>
<keyword evidence="1" id="KW-1133">Transmembrane helix</keyword>
<name>A0ABX5ZAT2_9MICO</name>
<feature type="transmembrane region" description="Helical" evidence="1">
    <location>
        <begin position="31"/>
        <end position="52"/>
    </location>
</feature>
<evidence type="ECO:0000256" key="1">
    <source>
        <dbReference type="SAM" id="Phobius"/>
    </source>
</evidence>